<organism evidence="1">
    <name type="scientific">Myoviridae sp. cti9m5</name>
    <dbReference type="NCBI Taxonomy" id="2827613"/>
    <lineage>
        <taxon>Viruses</taxon>
        <taxon>Duplodnaviria</taxon>
        <taxon>Heunggongvirae</taxon>
        <taxon>Uroviricota</taxon>
        <taxon>Caudoviricetes</taxon>
    </lineage>
</organism>
<dbReference type="GO" id="GO:0003677">
    <property type="term" value="F:DNA binding"/>
    <property type="evidence" value="ECO:0007669"/>
    <property type="project" value="InterPro"/>
</dbReference>
<proteinExistence type="predicted"/>
<name>A0A8S5LNU5_9CAUD</name>
<dbReference type="EMBL" id="BK015886">
    <property type="protein sequence ID" value="DAD71717.1"/>
    <property type="molecule type" value="Genomic_DNA"/>
</dbReference>
<reference evidence="1" key="1">
    <citation type="journal article" date="2021" name="Proc. Natl. Acad. Sci. U.S.A.">
        <title>A Catalog of Tens of Thousands of Viruses from Human Metagenomes Reveals Hidden Associations with Chronic Diseases.</title>
        <authorList>
            <person name="Tisza M.J."/>
            <person name="Buck C.B."/>
        </authorList>
    </citation>
    <scope>NUCLEOTIDE SEQUENCE</scope>
    <source>
        <strain evidence="1">Cti9m5</strain>
    </source>
</reference>
<sequence length="177" mass="19343">MDVLNWKNQDWKGFVMNVSGNVINHALREMAKSPNGGYATSAAMLGLSLAALENRLYEVKGQQMSIEQAMLLQKMTERCDFAEAVAMQSGGVFVPLPELDAAALAGEDILVCFARAVEKLGTLSQQWRAVTDDGRVSREENAAIFRAAYASVREVMGIAVLTERVFGDFADGFEKSE</sequence>
<dbReference type="InterPro" id="IPR048188">
    <property type="entry name" value="YmfL-like"/>
</dbReference>
<dbReference type="Pfam" id="PF06892">
    <property type="entry name" value="Phage_CP76"/>
    <property type="match status" value="1"/>
</dbReference>
<dbReference type="InterPro" id="IPR009679">
    <property type="entry name" value="Phage_186_CII-like"/>
</dbReference>
<evidence type="ECO:0000313" key="1">
    <source>
        <dbReference type="EMBL" id="DAD71717.1"/>
    </source>
</evidence>
<protein>
    <submittedName>
        <fullName evidence="1">Regulatory protein</fullName>
    </submittedName>
</protein>
<accession>A0A8S5LNU5</accession>
<dbReference type="NCBIfam" id="NF041471">
    <property type="entry name" value="phage_reg_YmfL"/>
    <property type="match status" value="1"/>
</dbReference>